<sequence length="386" mass="44039">MCLTSYRESVTFEDVAVDFTQEEWALLDTSQRKLFRDVMLENISHLVFVGYQHCKLDVIFQLEQGEELWIEGRGFFQSHSPVLMEKCPLYIDSYVVWHWKKTVESMQGLREYVSNTDPDREQECGKELVSSRRETVSSSPCGDAFSTWRAPVPSAGGRAQYRMPAGNQISKSDVISQLEQGKELWSKAAGSFQSQRPGSERPLGQQEMILTPSVYRKHISPTMAMWSIHVDSQACGFFSLGFNVRIRDLLYSSTQNTAFLSNHGFHPQNFAVPLRPGTTMGTGKNLEEFQSCREGFIITPYCLNYKTELPLLNASPYGCGPGAFIKQWRSHEQVTQVLLLNEKRPVCSDWLPSKGETDRPLFPMWLKMLPEEEMKTPETQGECRKA</sequence>
<gene>
    <name evidence="1" type="ORF">MJG53_018842</name>
</gene>
<reference evidence="1" key="1">
    <citation type="submission" date="2022-03" db="EMBL/GenBank/DDBJ databases">
        <title>Genomic analyses of argali, domestic sheep and their hybrids provide insights into chromosomal evolution, heterosis and genetic basis of agronomic traits.</title>
        <authorList>
            <person name="Li M."/>
        </authorList>
    </citation>
    <scope>NUCLEOTIDE SEQUENCE</scope>
    <source>
        <strain evidence="1">F1 hybrid</strain>
    </source>
</reference>
<protein>
    <submittedName>
        <fullName evidence="1">Uncharacterized protein</fullName>
    </submittedName>
</protein>
<dbReference type="Proteomes" id="UP001057279">
    <property type="component" value="Linkage Group LG25"/>
</dbReference>
<proteinExistence type="predicted"/>
<comment type="caution">
    <text evidence="1">The sequence shown here is derived from an EMBL/GenBank/DDBJ whole genome shotgun (WGS) entry which is preliminary data.</text>
</comment>
<evidence type="ECO:0000313" key="1">
    <source>
        <dbReference type="EMBL" id="KAI4556888.1"/>
    </source>
</evidence>
<dbReference type="EMBL" id="CM043050">
    <property type="protein sequence ID" value="KAI4556888.1"/>
    <property type="molecule type" value="Genomic_DNA"/>
</dbReference>
<name>A0ACB9U3C6_9CETA</name>
<organism evidence="1 2">
    <name type="scientific">Ovis ammon polii x Ovis aries</name>
    <dbReference type="NCBI Taxonomy" id="2918886"/>
    <lineage>
        <taxon>Eukaryota</taxon>
        <taxon>Metazoa</taxon>
        <taxon>Chordata</taxon>
        <taxon>Craniata</taxon>
        <taxon>Vertebrata</taxon>
        <taxon>Euteleostomi</taxon>
        <taxon>Mammalia</taxon>
        <taxon>Eutheria</taxon>
        <taxon>Laurasiatheria</taxon>
        <taxon>Artiodactyla</taxon>
        <taxon>Ruminantia</taxon>
        <taxon>Pecora</taxon>
        <taxon>Bovidae</taxon>
        <taxon>Caprinae</taxon>
        <taxon>Ovis</taxon>
    </lineage>
</organism>
<keyword evidence="2" id="KW-1185">Reference proteome</keyword>
<accession>A0ACB9U3C6</accession>
<evidence type="ECO:0000313" key="2">
    <source>
        <dbReference type="Proteomes" id="UP001057279"/>
    </source>
</evidence>